<name>A0ACA9MXN2_9GLOM</name>
<reference evidence="1" key="1">
    <citation type="submission" date="2021-06" db="EMBL/GenBank/DDBJ databases">
        <authorList>
            <person name="Kallberg Y."/>
            <person name="Tangrot J."/>
            <person name="Rosling A."/>
        </authorList>
    </citation>
    <scope>NUCLEOTIDE SEQUENCE</scope>
    <source>
        <strain evidence="1">MA461A</strain>
    </source>
</reference>
<gene>
    <name evidence="1" type="ORF">RPERSI_LOCUS6668</name>
</gene>
<evidence type="ECO:0000313" key="2">
    <source>
        <dbReference type="Proteomes" id="UP000789920"/>
    </source>
</evidence>
<dbReference type="EMBL" id="CAJVQC010010706">
    <property type="protein sequence ID" value="CAG8619756.1"/>
    <property type="molecule type" value="Genomic_DNA"/>
</dbReference>
<dbReference type="Proteomes" id="UP000789920">
    <property type="component" value="Unassembled WGS sequence"/>
</dbReference>
<comment type="caution">
    <text evidence="1">The sequence shown here is derived from an EMBL/GenBank/DDBJ whole genome shotgun (WGS) entry which is preliminary data.</text>
</comment>
<sequence length="237" mass="27313">MGYAVIFMHRQFSLQPYSRHYTHSTNCFLDFMELKSDGSIGVNSKYAPKMKSVLEKYQEFKKNETLLLLTFVTVTDYLFLLRSVTKIMSVLKENAMYYLAAAVSDFFIPAQKMSQHKIQSEGGGLTLMMDQVPKFLKPMVTNWVPDGFIVSFKLETDPALLVDKSRLALMRYGHQIVIANLLTTRKREVVLITRGSEFPIKLTEDEIAEDKEIESKIIPELVKRHHEWIRDAGHADL</sequence>
<accession>A0ACA9MXN2</accession>
<evidence type="ECO:0000313" key="1">
    <source>
        <dbReference type="EMBL" id="CAG8619756.1"/>
    </source>
</evidence>
<protein>
    <submittedName>
        <fullName evidence="1">14797_t:CDS:1</fullName>
    </submittedName>
</protein>
<proteinExistence type="predicted"/>
<organism evidence="1 2">
    <name type="scientific">Racocetra persica</name>
    <dbReference type="NCBI Taxonomy" id="160502"/>
    <lineage>
        <taxon>Eukaryota</taxon>
        <taxon>Fungi</taxon>
        <taxon>Fungi incertae sedis</taxon>
        <taxon>Mucoromycota</taxon>
        <taxon>Glomeromycotina</taxon>
        <taxon>Glomeromycetes</taxon>
        <taxon>Diversisporales</taxon>
        <taxon>Gigasporaceae</taxon>
        <taxon>Racocetra</taxon>
    </lineage>
</organism>
<keyword evidence="2" id="KW-1185">Reference proteome</keyword>